<dbReference type="InterPro" id="IPR011495">
    <property type="entry name" value="Sig_transdc_His_kin_sub2_dim/P"/>
</dbReference>
<dbReference type="Pfam" id="PF07568">
    <property type="entry name" value="HisKA_2"/>
    <property type="match status" value="1"/>
</dbReference>
<evidence type="ECO:0000256" key="5">
    <source>
        <dbReference type="ARBA" id="ARBA00022741"/>
    </source>
</evidence>
<dbReference type="EMBL" id="QGTR01000001">
    <property type="protein sequence ID" value="PWW04072.1"/>
    <property type="molecule type" value="Genomic_DNA"/>
</dbReference>
<keyword evidence="8" id="KW-0472">Membrane</keyword>
<dbReference type="PANTHER" id="PTHR41523:SF8">
    <property type="entry name" value="ETHYLENE RESPONSE SENSOR PROTEIN"/>
    <property type="match status" value="1"/>
</dbReference>
<dbReference type="CDD" id="cd12914">
    <property type="entry name" value="PDC1_DGC_like"/>
    <property type="match status" value="1"/>
</dbReference>
<evidence type="ECO:0000313" key="10">
    <source>
        <dbReference type="EMBL" id="PWW04072.1"/>
    </source>
</evidence>
<dbReference type="AlphaFoldDB" id="A0A317PRH9"/>
<keyword evidence="8" id="KW-0812">Transmembrane</keyword>
<dbReference type="PROSITE" id="PS50109">
    <property type="entry name" value="HIS_KIN"/>
    <property type="match status" value="1"/>
</dbReference>
<dbReference type="Gene3D" id="3.30.450.20">
    <property type="entry name" value="PAS domain"/>
    <property type="match status" value="3"/>
</dbReference>
<dbReference type="EC" id="2.7.13.3" evidence="2"/>
<evidence type="ECO:0000256" key="8">
    <source>
        <dbReference type="SAM" id="Phobius"/>
    </source>
</evidence>
<feature type="transmembrane region" description="Helical" evidence="8">
    <location>
        <begin position="18"/>
        <end position="35"/>
    </location>
</feature>
<dbReference type="Pfam" id="PF22588">
    <property type="entry name" value="dCache_1_like"/>
    <property type="match status" value="1"/>
</dbReference>
<accession>A0A317PRH9</accession>
<dbReference type="Proteomes" id="UP000246352">
    <property type="component" value="Unassembled WGS sequence"/>
</dbReference>
<dbReference type="InterPro" id="IPR003594">
    <property type="entry name" value="HATPase_dom"/>
</dbReference>
<organism evidence="10 11">
    <name type="scientific">Hoeflea marina</name>
    <dbReference type="NCBI Taxonomy" id="274592"/>
    <lineage>
        <taxon>Bacteria</taxon>
        <taxon>Pseudomonadati</taxon>
        <taxon>Pseudomonadota</taxon>
        <taxon>Alphaproteobacteria</taxon>
        <taxon>Hyphomicrobiales</taxon>
        <taxon>Rhizobiaceae</taxon>
        <taxon>Hoeflea</taxon>
    </lineage>
</organism>
<dbReference type="InterPro" id="IPR005467">
    <property type="entry name" value="His_kinase_dom"/>
</dbReference>
<evidence type="ECO:0000259" key="9">
    <source>
        <dbReference type="PROSITE" id="PS50109"/>
    </source>
</evidence>
<keyword evidence="3" id="KW-0597">Phosphoprotein</keyword>
<keyword evidence="6 10" id="KW-0418">Kinase</keyword>
<dbReference type="GO" id="GO:0004673">
    <property type="term" value="F:protein histidine kinase activity"/>
    <property type="evidence" value="ECO:0007669"/>
    <property type="project" value="UniProtKB-EC"/>
</dbReference>
<dbReference type="Gene3D" id="3.30.565.10">
    <property type="entry name" value="Histidine kinase-like ATPase, C-terminal domain"/>
    <property type="match status" value="1"/>
</dbReference>
<sequence length="515" mass="56370">MDQAIKGTRLSTTVVRNLGLLMLVLITVLGALLVAKEYRSEQSNARVRVQTSAQVVATQFGWIFAASSQALWRIEDVVPREEAERGSISIADLDDAVRDLPSGFQYAVYDASGRLTYTSAPDSAERDVSQSDYFKQLVSGMEIYLSPMLTETVNGEQIFVMARRLDTDGVLTGVATIAIPVSTLARLKESLEFIDRSSITLIRMDGTLIARSPPIESMDLSKSPVFEAMKTAPSGVYDSRASPADGVARIVGYWKLDAWPVVAIAALDQHSVMANFWRTISIWLAIAVPAAAALGYLVYKMIALLRTDEARQTELAKANDRNTFLLREIHHRVKNNLQTVMSLVRLQKMAPEDKKSLLGRIAAMVAVHEEMYSSDKFESVEVAPYLQKLTREIAQGYGQAVVITYDINPISLSGDRAMQLGLLINELVSNAFKHAYHGRQDGTLRVSLKQRDDDMIALTVADDGPGIAIDGKQNMGSRLVEAFARQLGGSSTISNENGALVEVTFPLEYGTAAAA</sequence>
<dbReference type="CDD" id="cd12915">
    <property type="entry name" value="PDC2_DGC_like"/>
    <property type="match status" value="1"/>
</dbReference>
<proteinExistence type="predicted"/>
<keyword evidence="8" id="KW-1133">Transmembrane helix</keyword>
<name>A0A317PRH9_9HYPH</name>
<evidence type="ECO:0000313" key="11">
    <source>
        <dbReference type="Proteomes" id="UP000246352"/>
    </source>
</evidence>
<reference evidence="10 11" key="1">
    <citation type="submission" date="2018-05" db="EMBL/GenBank/DDBJ databases">
        <title>Genomic Encyclopedia of Type Strains, Phase IV (KMG-IV): sequencing the most valuable type-strain genomes for metagenomic binning, comparative biology and taxonomic classification.</title>
        <authorList>
            <person name="Goeker M."/>
        </authorList>
    </citation>
    <scope>NUCLEOTIDE SEQUENCE [LARGE SCALE GENOMIC DNA]</scope>
    <source>
        <strain evidence="10 11">DSM 16791</strain>
    </source>
</reference>
<evidence type="ECO:0000256" key="4">
    <source>
        <dbReference type="ARBA" id="ARBA00022679"/>
    </source>
</evidence>
<evidence type="ECO:0000256" key="3">
    <source>
        <dbReference type="ARBA" id="ARBA00022553"/>
    </source>
</evidence>
<dbReference type="Pfam" id="PF02518">
    <property type="entry name" value="HATPase_c"/>
    <property type="match status" value="1"/>
</dbReference>
<keyword evidence="11" id="KW-1185">Reference proteome</keyword>
<dbReference type="SMART" id="SM00387">
    <property type="entry name" value="HATPase_c"/>
    <property type="match status" value="1"/>
</dbReference>
<gene>
    <name evidence="10" type="ORF">DFR52_101762</name>
</gene>
<feature type="domain" description="Histidine kinase" evidence="9">
    <location>
        <begin position="328"/>
        <end position="509"/>
    </location>
</feature>
<comment type="catalytic activity">
    <reaction evidence="1">
        <text>ATP + protein L-histidine = ADP + protein N-phospho-L-histidine.</text>
        <dbReference type="EC" id="2.7.13.3"/>
    </reaction>
</comment>
<comment type="caution">
    <text evidence="10">The sequence shown here is derived from an EMBL/GenBank/DDBJ whole genome shotgun (WGS) entry which is preliminary data.</text>
</comment>
<evidence type="ECO:0000256" key="7">
    <source>
        <dbReference type="ARBA" id="ARBA00022840"/>
    </source>
</evidence>
<keyword evidence="7" id="KW-0067">ATP-binding</keyword>
<dbReference type="InterPro" id="IPR036890">
    <property type="entry name" value="HATPase_C_sf"/>
</dbReference>
<keyword evidence="4" id="KW-0808">Transferase</keyword>
<feature type="transmembrane region" description="Helical" evidence="8">
    <location>
        <begin position="280"/>
        <end position="299"/>
    </location>
</feature>
<keyword evidence="5" id="KW-0547">Nucleotide-binding</keyword>
<dbReference type="RefSeq" id="WP_110030551.1">
    <property type="nucleotide sequence ID" value="NZ_QGTR01000001.1"/>
</dbReference>
<dbReference type="PANTHER" id="PTHR41523">
    <property type="entry name" value="TWO-COMPONENT SYSTEM SENSOR PROTEIN"/>
    <property type="match status" value="1"/>
</dbReference>
<evidence type="ECO:0000256" key="1">
    <source>
        <dbReference type="ARBA" id="ARBA00000085"/>
    </source>
</evidence>
<dbReference type="InterPro" id="IPR054327">
    <property type="entry name" value="His-kinase-like_sensor"/>
</dbReference>
<protein>
    <recommendedName>
        <fullName evidence="2">histidine kinase</fullName>
        <ecNumber evidence="2">2.7.13.3</ecNumber>
    </recommendedName>
</protein>
<dbReference type="GO" id="GO:0005524">
    <property type="term" value="F:ATP binding"/>
    <property type="evidence" value="ECO:0007669"/>
    <property type="project" value="UniProtKB-KW"/>
</dbReference>
<evidence type="ECO:0000256" key="2">
    <source>
        <dbReference type="ARBA" id="ARBA00012438"/>
    </source>
</evidence>
<dbReference type="SUPFAM" id="SSF55874">
    <property type="entry name" value="ATPase domain of HSP90 chaperone/DNA topoisomerase II/histidine kinase"/>
    <property type="match status" value="1"/>
</dbReference>
<dbReference type="OrthoDB" id="9767435at2"/>
<evidence type="ECO:0000256" key="6">
    <source>
        <dbReference type="ARBA" id="ARBA00022777"/>
    </source>
</evidence>